<sequence length="65" mass="7687">GNKDKQTLTFDPEIEKTLRKLRKQAKFQEHSHEIPFEELLKKNLRTKLVITLLVDTHVIFNTQEG</sequence>
<protein>
    <submittedName>
        <fullName evidence="1">Uncharacterized protein</fullName>
    </submittedName>
</protein>
<organism evidence="1 2">
    <name type="scientific">Stylosanthes scabra</name>
    <dbReference type="NCBI Taxonomy" id="79078"/>
    <lineage>
        <taxon>Eukaryota</taxon>
        <taxon>Viridiplantae</taxon>
        <taxon>Streptophyta</taxon>
        <taxon>Embryophyta</taxon>
        <taxon>Tracheophyta</taxon>
        <taxon>Spermatophyta</taxon>
        <taxon>Magnoliopsida</taxon>
        <taxon>eudicotyledons</taxon>
        <taxon>Gunneridae</taxon>
        <taxon>Pentapetalae</taxon>
        <taxon>rosids</taxon>
        <taxon>fabids</taxon>
        <taxon>Fabales</taxon>
        <taxon>Fabaceae</taxon>
        <taxon>Papilionoideae</taxon>
        <taxon>50 kb inversion clade</taxon>
        <taxon>dalbergioids sensu lato</taxon>
        <taxon>Dalbergieae</taxon>
        <taxon>Pterocarpus clade</taxon>
        <taxon>Stylosanthes</taxon>
    </lineage>
</organism>
<keyword evidence="2" id="KW-1185">Reference proteome</keyword>
<dbReference type="Proteomes" id="UP001341840">
    <property type="component" value="Unassembled WGS sequence"/>
</dbReference>
<accession>A0ABU6TZA4</accession>
<name>A0ABU6TZA4_9FABA</name>
<proteinExistence type="predicted"/>
<dbReference type="EMBL" id="JASCZI010093907">
    <property type="protein sequence ID" value="MED6153545.1"/>
    <property type="molecule type" value="Genomic_DNA"/>
</dbReference>
<comment type="caution">
    <text evidence="1">The sequence shown here is derived from an EMBL/GenBank/DDBJ whole genome shotgun (WGS) entry which is preliminary data.</text>
</comment>
<feature type="non-terminal residue" evidence="1">
    <location>
        <position position="1"/>
    </location>
</feature>
<reference evidence="1 2" key="1">
    <citation type="journal article" date="2023" name="Plants (Basel)">
        <title>Bridging the Gap: Combining Genomics and Transcriptomics Approaches to Understand Stylosanthes scabra, an Orphan Legume from the Brazilian Caatinga.</title>
        <authorList>
            <person name="Ferreira-Neto J.R.C."/>
            <person name="da Silva M.D."/>
            <person name="Binneck E."/>
            <person name="de Melo N.F."/>
            <person name="da Silva R.H."/>
            <person name="de Melo A.L.T.M."/>
            <person name="Pandolfi V."/>
            <person name="Bustamante F.O."/>
            <person name="Brasileiro-Vidal A.C."/>
            <person name="Benko-Iseppon A.M."/>
        </authorList>
    </citation>
    <scope>NUCLEOTIDE SEQUENCE [LARGE SCALE GENOMIC DNA]</scope>
    <source>
        <tissue evidence="1">Leaves</tissue>
    </source>
</reference>
<evidence type="ECO:0000313" key="2">
    <source>
        <dbReference type="Proteomes" id="UP001341840"/>
    </source>
</evidence>
<evidence type="ECO:0000313" key="1">
    <source>
        <dbReference type="EMBL" id="MED6153545.1"/>
    </source>
</evidence>
<gene>
    <name evidence="1" type="ORF">PIB30_103096</name>
</gene>